<sequence>MAIIPSMFGLGAWVVVNGSPAKEYEDPNEAEDLQNLDRQHYDLPPTFFPATFPIPHVIKYIEAIPGAEFALRLHVAPHYQPRAHHLGVSSEIHGTGDYIRTQIKHMFPGEHVYLSADIVTGNPQTGFKKNLFMFTALDIVDNDTASLHQEFPSSGQYGVLRVLVFNMNISQAYVLTGVPNNLPEPKFKTALSETALKGMTIDTAPAFKSQSMISFEPTLQYLNDFQDPLRRPIAIFEFRYRTKEGLYKEGVSPRPATIEAEVAQMTNREVRQKLAEYMAKERANVILVEPAAVKKEDSSGLAGVKREGSPAVLGKHKARRLQDGRVQVDLTEDASCVD</sequence>
<dbReference type="AlphaFoldDB" id="A0AAN7AEG5"/>
<name>A0AAN7AEG5_9PEZI</name>
<reference evidence="3" key="1">
    <citation type="journal article" date="2023" name="Mol. Phylogenet. Evol.">
        <title>Genome-scale phylogeny and comparative genomics of the fungal order Sordariales.</title>
        <authorList>
            <person name="Hensen N."/>
            <person name="Bonometti L."/>
            <person name="Westerberg I."/>
            <person name="Brannstrom I.O."/>
            <person name="Guillou S."/>
            <person name="Cros-Aarteil S."/>
            <person name="Calhoun S."/>
            <person name="Haridas S."/>
            <person name="Kuo A."/>
            <person name="Mondo S."/>
            <person name="Pangilinan J."/>
            <person name="Riley R."/>
            <person name="LaButti K."/>
            <person name="Andreopoulos B."/>
            <person name="Lipzen A."/>
            <person name="Chen C."/>
            <person name="Yan M."/>
            <person name="Daum C."/>
            <person name="Ng V."/>
            <person name="Clum A."/>
            <person name="Steindorff A."/>
            <person name="Ohm R.A."/>
            <person name="Martin F."/>
            <person name="Silar P."/>
            <person name="Natvig D.O."/>
            <person name="Lalanne C."/>
            <person name="Gautier V."/>
            <person name="Ament-Velasquez S.L."/>
            <person name="Kruys A."/>
            <person name="Hutchinson M.I."/>
            <person name="Powell A.J."/>
            <person name="Barry K."/>
            <person name="Miller A.N."/>
            <person name="Grigoriev I.V."/>
            <person name="Debuchy R."/>
            <person name="Gladieux P."/>
            <person name="Hiltunen Thoren M."/>
            <person name="Johannesson H."/>
        </authorList>
    </citation>
    <scope>NUCLEOTIDE SEQUENCE</scope>
    <source>
        <strain evidence="3">PSN309</strain>
    </source>
</reference>
<evidence type="ECO:0000313" key="3">
    <source>
        <dbReference type="EMBL" id="KAK4182857.1"/>
    </source>
</evidence>
<feature type="region of interest" description="Disordered" evidence="1">
    <location>
        <begin position="298"/>
        <end position="318"/>
    </location>
</feature>
<organism evidence="3 4">
    <name type="scientific">Podospora australis</name>
    <dbReference type="NCBI Taxonomy" id="1536484"/>
    <lineage>
        <taxon>Eukaryota</taxon>
        <taxon>Fungi</taxon>
        <taxon>Dikarya</taxon>
        <taxon>Ascomycota</taxon>
        <taxon>Pezizomycotina</taxon>
        <taxon>Sordariomycetes</taxon>
        <taxon>Sordariomycetidae</taxon>
        <taxon>Sordariales</taxon>
        <taxon>Podosporaceae</taxon>
        <taxon>Podospora</taxon>
    </lineage>
</organism>
<keyword evidence="4" id="KW-1185">Reference proteome</keyword>
<dbReference type="InterPro" id="IPR057678">
    <property type="entry name" value="DUF7918"/>
</dbReference>
<feature type="domain" description="DUF7918" evidence="2">
    <location>
        <begin position="12"/>
        <end position="254"/>
    </location>
</feature>
<dbReference type="PANTHER" id="PTHR36223">
    <property type="entry name" value="BETA-LACTAMASE-TYPE TRANSPEPTIDASE FOLD DOMAIN CONTAINING PROTEIN"/>
    <property type="match status" value="1"/>
</dbReference>
<accession>A0AAN7AEG5</accession>
<evidence type="ECO:0000259" key="2">
    <source>
        <dbReference type="Pfam" id="PF25534"/>
    </source>
</evidence>
<feature type="compositionally biased region" description="Basic and acidic residues" evidence="1">
    <location>
        <begin position="298"/>
        <end position="308"/>
    </location>
</feature>
<gene>
    <name evidence="3" type="ORF">QBC35DRAFT_456863</name>
</gene>
<evidence type="ECO:0000313" key="4">
    <source>
        <dbReference type="Proteomes" id="UP001302126"/>
    </source>
</evidence>
<dbReference type="EMBL" id="MU864603">
    <property type="protein sequence ID" value="KAK4182857.1"/>
    <property type="molecule type" value="Genomic_DNA"/>
</dbReference>
<dbReference type="Proteomes" id="UP001302126">
    <property type="component" value="Unassembled WGS sequence"/>
</dbReference>
<dbReference type="PANTHER" id="PTHR36223:SF1">
    <property type="entry name" value="TRANSCRIPTION ELONGATION FACTOR EAF N-TERMINAL DOMAIN-CONTAINING PROTEIN"/>
    <property type="match status" value="1"/>
</dbReference>
<dbReference type="Pfam" id="PF25534">
    <property type="entry name" value="DUF7918"/>
    <property type="match status" value="1"/>
</dbReference>
<reference evidence="3" key="2">
    <citation type="submission" date="2023-05" db="EMBL/GenBank/DDBJ databases">
        <authorList>
            <consortium name="Lawrence Berkeley National Laboratory"/>
            <person name="Steindorff A."/>
            <person name="Hensen N."/>
            <person name="Bonometti L."/>
            <person name="Westerberg I."/>
            <person name="Brannstrom I.O."/>
            <person name="Guillou S."/>
            <person name="Cros-Aarteil S."/>
            <person name="Calhoun S."/>
            <person name="Haridas S."/>
            <person name="Kuo A."/>
            <person name="Mondo S."/>
            <person name="Pangilinan J."/>
            <person name="Riley R."/>
            <person name="Labutti K."/>
            <person name="Andreopoulos B."/>
            <person name="Lipzen A."/>
            <person name="Chen C."/>
            <person name="Yanf M."/>
            <person name="Daum C."/>
            <person name="Ng V."/>
            <person name="Clum A."/>
            <person name="Ohm R."/>
            <person name="Martin F."/>
            <person name="Silar P."/>
            <person name="Natvig D."/>
            <person name="Lalanne C."/>
            <person name="Gautier V."/>
            <person name="Ament-Velasquez S.L."/>
            <person name="Kruys A."/>
            <person name="Hutchinson M.I."/>
            <person name="Powell A.J."/>
            <person name="Barry K."/>
            <person name="Miller A.N."/>
            <person name="Grigoriev I.V."/>
            <person name="Debuchy R."/>
            <person name="Gladieux P."/>
            <person name="Thoren M.H."/>
            <person name="Johannesson H."/>
        </authorList>
    </citation>
    <scope>NUCLEOTIDE SEQUENCE</scope>
    <source>
        <strain evidence="3">PSN309</strain>
    </source>
</reference>
<protein>
    <recommendedName>
        <fullName evidence="2">DUF7918 domain-containing protein</fullName>
    </recommendedName>
</protein>
<proteinExistence type="predicted"/>
<evidence type="ECO:0000256" key="1">
    <source>
        <dbReference type="SAM" id="MobiDB-lite"/>
    </source>
</evidence>
<comment type="caution">
    <text evidence="3">The sequence shown here is derived from an EMBL/GenBank/DDBJ whole genome shotgun (WGS) entry which is preliminary data.</text>
</comment>